<evidence type="ECO:0000313" key="2">
    <source>
        <dbReference type="EMBL" id="KEQ24177.1"/>
    </source>
</evidence>
<name>A0A081P0F4_9BACL</name>
<sequence length="226" mass="25096">MKKRFAALLLTLSFAFSLAVVPASAKSEETQKPVVVQTIKSTPETEKELIEKFNLKKPSPDAKLNSIRIIEDKSYNYREDRQITPNFQINGYVFEETGRGTLHGSTPIVETRYFCSKPSGCKSQAELQANSSVAHQFSATFGGEYNSVISAAVGYNVTDSTGVAATLVLQEDNIPYNKTWICQGYAVHNYITFNLYKEFLGIKSKLGSGTTTKPIPNRIVATDWFQ</sequence>
<dbReference type="OrthoDB" id="9808890at2"/>
<evidence type="ECO:0000256" key="1">
    <source>
        <dbReference type="SAM" id="SignalP"/>
    </source>
</evidence>
<proteinExistence type="predicted"/>
<gene>
    <name evidence="2" type="ORF">ET33_10800</name>
</gene>
<keyword evidence="3" id="KW-1185">Reference proteome</keyword>
<feature type="chain" id="PRO_5001761203" evidence="1">
    <location>
        <begin position="26"/>
        <end position="226"/>
    </location>
</feature>
<accession>A0A081P0F4</accession>
<dbReference type="EMBL" id="JNVM01000017">
    <property type="protein sequence ID" value="KEQ24177.1"/>
    <property type="molecule type" value="Genomic_DNA"/>
</dbReference>
<organism evidence="2 3">
    <name type="scientific">Paenibacillus tyrfis</name>
    <dbReference type="NCBI Taxonomy" id="1501230"/>
    <lineage>
        <taxon>Bacteria</taxon>
        <taxon>Bacillati</taxon>
        <taxon>Bacillota</taxon>
        <taxon>Bacilli</taxon>
        <taxon>Bacillales</taxon>
        <taxon>Paenibacillaceae</taxon>
        <taxon>Paenibacillus</taxon>
    </lineage>
</organism>
<comment type="caution">
    <text evidence="2">The sequence shown here is derived from an EMBL/GenBank/DDBJ whole genome shotgun (WGS) entry which is preliminary data.</text>
</comment>
<dbReference type="AlphaFoldDB" id="A0A081P0F4"/>
<dbReference type="Proteomes" id="UP000028123">
    <property type="component" value="Unassembled WGS sequence"/>
</dbReference>
<protein>
    <submittedName>
        <fullName evidence="2">Uncharacterized protein</fullName>
    </submittedName>
</protein>
<dbReference type="RefSeq" id="WP_036686436.1">
    <property type="nucleotide sequence ID" value="NZ_FYEP01000002.1"/>
</dbReference>
<feature type="signal peptide" evidence="1">
    <location>
        <begin position="1"/>
        <end position="25"/>
    </location>
</feature>
<evidence type="ECO:0000313" key="3">
    <source>
        <dbReference type="Proteomes" id="UP000028123"/>
    </source>
</evidence>
<reference evidence="2 3" key="1">
    <citation type="submission" date="2014-06" db="EMBL/GenBank/DDBJ databases">
        <title>Draft genome sequence of Paenibacillus sp. MSt1.</title>
        <authorList>
            <person name="Aw Y.K."/>
            <person name="Ong K.S."/>
            <person name="Gan H.M."/>
            <person name="Lee S.M."/>
        </authorList>
    </citation>
    <scope>NUCLEOTIDE SEQUENCE [LARGE SCALE GENOMIC DNA]</scope>
    <source>
        <strain evidence="2 3">MSt1</strain>
    </source>
</reference>
<keyword evidence="1" id="KW-0732">Signal</keyword>